<evidence type="ECO:0000313" key="2">
    <source>
        <dbReference type="EMBL" id="MCG2587535.1"/>
    </source>
</evidence>
<gene>
    <name evidence="2" type="ORF">L6773_03075</name>
</gene>
<reference evidence="2" key="1">
    <citation type="submission" date="2022-01" db="EMBL/GenBank/DDBJ databases">
        <authorList>
            <person name="Wang Y."/>
        </authorList>
    </citation>
    <scope>NUCLEOTIDE SEQUENCE</scope>
    <source>
        <strain evidence="2">WB101</strain>
    </source>
</reference>
<evidence type="ECO:0000256" key="1">
    <source>
        <dbReference type="SAM" id="Phobius"/>
    </source>
</evidence>
<organism evidence="2 3">
    <name type="scientific">Rhodohalobacter sulfatireducens</name>
    <dbReference type="NCBI Taxonomy" id="2911366"/>
    <lineage>
        <taxon>Bacteria</taxon>
        <taxon>Pseudomonadati</taxon>
        <taxon>Balneolota</taxon>
        <taxon>Balneolia</taxon>
        <taxon>Balneolales</taxon>
        <taxon>Balneolaceae</taxon>
        <taxon>Rhodohalobacter</taxon>
    </lineage>
</organism>
<keyword evidence="3" id="KW-1185">Reference proteome</keyword>
<comment type="caution">
    <text evidence="2">The sequence shown here is derived from an EMBL/GenBank/DDBJ whole genome shotgun (WGS) entry which is preliminary data.</text>
</comment>
<keyword evidence="1" id="KW-0472">Membrane</keyword>
<feature type="transmembrane region" description="Helical" evidence="1">
    <location>
        <begin position="6"/>
        <end position="25"/>
    </location>
</feature>
<reference evidence="2" key="2">
    <citation type="submission" date="2024-05" db="EMBL/GenBank/DDBJ databases">
        <title>Rhodohalobacter halophilus gen. nov., sp. nov., a moderately halophilic member of the family Balneolaceae.</title>
        <authorList>
            <person name="Xia J."/>
        </authorList>
    </citation>
    <scope>NUCLEOTIDE SEQUENCE</scope>
    <source>
        <strain evidence="2">WB101</strain>
    </source>
</reference>
<dbReference type="Proteomes" id="UP001165366">
    <property type="component" value="Unassembled WGS sequence"/>
</dbReference>
<name>A0ABS9K9K8_9BACT</name>
<dbReference type="EMBL" id="JAKLWS010000002">
    <property type="protein sequence ID" value="MCG2587535.1"/>
    <property type="molecule type" value="Genomic_DNA"/>
</dbReference>
<proteinExistence type="predicted"/>
<keyword evidence="1" id="KW-0812">Transmembrane</keyword>
<sequence length="351" mass="39896">MYRQYSFLLVLPLIFTLSVLFFLHYNKGAENTKNQKAVNAVIGNKSFLHVFGKQPTDEVPEQVRIKTHLQYVESILRNRAVDHLTEEQQRNRFTHLNHLREYYLAGEFPHNDGHPDSRRPTFISNDGDICAVGYLIEKSLGREIVEKINQKYKYAYITDIDAPVFKEWVKSSGFTIRELGMIQPMYGPSIIEEVERNENNIDLSYGIGSSVLTAANILYHTNNPNEPWLFNERSSKHWFGLAAGSGSILIGALNFDNKRSFTETIGSEGACLGFNCPAMRKVTVKNDTRRVLSIANMGVGLVTVLRAGYHLIKRTDPREKSSSSSFGVTQLEPGFLQRSERVPALEMQVRF</sequence>
<evidence type="ECO:0000313" key="3">
    <source>
        <dbReference type="Proteomes" id="UP001165366"/>
    </source>
</evidence>
<accession>A0ABS9K9K8</accession>
<protein>
    <submittedName>
        <fullName evidence="2">Uncharacterized protein</fullName>
    </submittedName>
</protein>
<dbReference type="RefSeq" id="WP_237852379.1">
    <property type="nucleotide sequence ID" value="NZ_JAKLWS010000002.1"/>
</dbReference>
<keyword evidence="1" id="KW-1133">Transmembrane helix</keyword>